<dbReference type="InterPro" id="IPR010980">
    <property type="entry name" value="Cyt_c/b562"/>
</dbReference>
<dbReference type="PROSITE" id="PS51009">
    <property type="entry name" value="CYTCII"/>
    <property type="match status" value="1"/>
</dbReference>
<keyword evidence="8" id="KW-0732">Signal</keyword>
<dbReference type="AlphaFoldDB" id="A0A2T4JUX6"/>
<evidence type="ECO:0000256" key="3">
    <source>
        <dbReference type="ARBA" id="ARBA00022723"/>
    </source>
</evidence>
<dbReference type="EMBL" id="PZKG01000041">
    <property type="protein sequence ID" value="PTE21720.1"/>
    <property type="molecule type" value="Genomic_DNA"/>
</dbReference>
<keyword evidence="4" id="KW-0249">Electron transport</keyword>
<keyword evidence="10" id="KW-1185">Reference proteome</keyword>
<evidence type="ECO:0000256" key="6">
    <source>
        <dbReference type="PIRSR" id="PIRSR000027-1"/>
    </source>
</evidence>
<dbReference type="Gene3D" id="1.20.120.10">
    <property type="entry name" value="Cytochrome c/b562"/>
    <property type="match status" value="1"/>
</dbReference>
<organism evidence="9 10">
    <name type="scientific">Cereibacter changlensis JA139</name>
    <dbReference type="NCBI Taxonomy" id="1188249"/>
    <lineage>
        <taxon>Bacteria</taxon>
        <taxon>Pseudomonadati</taxon>
        <taxon>Pseudomonadota</taxon>
        <taxon>Alphaproteobacteria</taxon>
        <taxon>Rhodobacterales</taxon>
        <taxon>Paracoccaceae</taxon>
        <taxon>Cereibacter</taxon>
    </lineage>
</organism>
<keyword evidence="1" id="KW-0813">Transport</keyword>
<comment type="caution">
    <text evidence="9">The sequence shown here is derived from an EMBL/GenBank/DDBJ whole genome shotgun (WGS) entry which is preliminary data.</text>
</comment>
<dbReference type="PIRSF" id="PIRSF000027">
    <property type="entry name" value="Cytc_c_prime"/>
    <property type="match status" value="1"/>
</dbReference>
<dbReference type="GO" id="GO:0005506">
    <property type="term" value="F:iron ion binding"/>
    <property type="evidence" value="ECO:0007669"/>
    <property type="project" value="InterPro"/>
</dbReference>
<dbReference type="Pfam" id="PF01322">
    <property type="entry name" value="Cytochrom_C_2"/>
    <property type="match status" value="1"/>
</dbReference>
<dbReference type="RefSeq" id="WP_107663953.1">
    <property type="nucleotide sequence ID" value="NZ_PZKG01000041.1"/>
</dbReference>
<sequence>MRRLLLSTLLVALPTVSLADPEQVAEARRGYFALVGLEFGPLAAMAKGELPYDAEAASAHAADLVTLTRYNPGDLLAPGTSAAELPGKTRAAAQIWQDMPGYQAKGAAFLEAVAALNEAAGAGQAALAPAVGKVGGTCKGCHEDYRLKDF</sequence>
<comment type="PTM">
    <text evidence="7">Binds 1 heme group per subunit.</text>
</comment>
<dbReference type="PRINTS" id="PR00608">
    <property type="entry name" value="CYTCHROMECII"/>
</dbReference>
<feature type="binding site" description="axial binding residue" evidence="6">
    <location>
        <position position="142"/>
    </location>
    <ligand>
        <name>heme c</name>
        <dbReference type="ChEBI" id="CHEBI:61717"/>
    </ligand>
    <ligandPart>
        <name>Fe</name>
        <dbReference type="ChEBI" id="CHEBI:18248"/>
    </ligandPart>
</feature>
<evidence type="ECO:0000256" key="4">
    <source>
        <dbReference type="ARBA" id="ARBA00022982"/>
    </source>
</evidence>
<evidence type="ECO:0000256" key="1">
    <source>
        <dbReference type="ARBA" id="ARBA00022448"/>
    </source>
</evidence>
<name>A0A2T4JUX6_9RHOB</name>
<dbReference type="GO" id="GO:0042597">
    <property type="term" value="C:periplasmic space"/>
    <property type="evidence" value="ECO:0007669"/>
    <property type="project" value="InterPro"/>
</dbReference>
<dbReference type="InterPro" id="IPR012127">
    <property type="entry name" value="Cyt_c_prime"/>
</dbReference>
<keyword evidence="2 7" id="KW-0349">Heme</keyword>
<dbReference type="OrthoDB" id="7596534at2"/>
<dbReference type="InterPro" id="IPR015984">
    <property type="entry name" value="Cyt_c_prime_subgr"/>
</dbReference>
<feature type="chain" id="PRO_5015613407" evidence="8">
    <location>
        <begin position="20"/>
        <end position="150"/>
    </location>
</feature>
<keyword evidence="5 6" id="KW-0408">Iron</keyword>
<dbReference type="GO" id="GO:0022900">
    <property type="term" value="P:electron transport chain"/>
    <property type="evidence" value="ECO:0007669"/>
    <property type="project" value="InterPro"/>
</dbReference>
<proteinExistence type="predicted"/>
<evidence type="ECO:0000313" key="10">
    <source>
        <dbReference type="Proteomes" id="UP000241010"/>
    </source>
</evidence>
<evidence type="ECO:0000256" key="2">
    <source>
        <dbReference type="ARBA" id="ARBA00022617"/>
    </source>
</evidence>
<accession>A0A2T4JUX6</accession>
<dbReference type="GO" id="GO:0020037">
    <property type="term" value="F:heme binding"/>
    <property type="evidence" value="ECO:0007669"/>
    <property type="project" value="InterPro"/>
</dbReference>
<evidence type="ECO:0000256" key="8">
    <source>
        <dbReference type="SAM" id="SignalP"/>
    </source>
</evidence>
<dbReference type="SUPFAM" id="SSF47175">
    <property type="entry name" value="Cytochromes"/>
    <property type="match status" value="1"/>
</dbReference>
<keyword evidence="3 6" id="KW-0479">Metal-binding</keyword>
<evidence type="ECO:0000313" key="9">
    <source>
        <dbReference type="EMBL" id="PTE21720.1"/>
    </source>
</evidence>
<feature type="signal peptide" evidence="8">
    <location>
        <begin position="1"/>
        <end position="19"/>
    </location>
</feature>
<feature type="binding site" description="covalent" evidence="7">
    <location>
        <position position="141"/>
    </location>
    <ligand>
        <name>heme c</name>
        <dbReference type="ChEBI" id="CHEBI:61717"/>
    </ligand>
</feature>
<protein>
    <submittedName>
        <fullName evidence="9">Cytochrome C</fullName>
    </submittedName>
</protein>
<evidence type="ECO:0000256" key="7">
    <source>
        <dbReference type="PIRSR" id="PIRSR000027-2"/>
    </source>
</evidence>
<reference evidence="9 10" key="1">
    <citation type="submission" date="2018-03" db="EMBL/GenBank/DDBJ databases">
        <title>Cereibacter changlensis.</title>
        <authorList>
            <person name="Meyer T.E."/>
            <person name="Miller S."/>
            <person name="Lodha T."/>
            <person name="Gandham S."/>
            <person name="Chintalapati S."/>
            <person name="Chintalapati V.R."/>
        </authorList>
    </citation>
    <scope>NUCLEOTIDE SEQUENCE [LARGE SCALE GENOMIC DNA]</scope>
    <source>
        <strain evidence="9 10">JA139</strain>
    </source>
</reference>
<evidence type="ECO:0000256" key="5">
    <source>
        <dbReference type="ARBA" id="ARBA00023004"/>
    </source>
</evidence>
<dbReference type="InterPro" id="IPR002321">
    <property type="entry name" value="Cyt_c_II"/>
</dbReference>
<dbReference type="Proteomes" id="UP000241010">
    <property type="component" value="Unassembled WGS sequence"/>
</dbReference>
<dbReference type="GO" id="GO:0009055">
    <property type="term" value="F:electron transfer activity"/>
    <property type="evidence" value="ECO:0007669"/>
    <property type="project" value="InterPro"/>
</dbReference>
<gene>
    <name evidence="9" type="ORF">C5F48_10960</name>
</gene>
<feature type="binding site" description="covalent" evidence="7">
    <location>
        <position position="138"/>
    </location>
    <ligand>
        <name>heme c</name>
        <dbReference type="ChEBI" id="CHEBI:61717"/>
    </ligand>
</feature>